<accession>A0A939K086</accession>
<dbReference type="SUPFAM" id="SSF117074">
    <property type="entry name" value="Hypothetical protein PA1324"/>
    <property type="match status" value="1"/>
</dbReference>
<name>A0A939K086_9BACT</name>
<comment type="caution">
    <text evidence="7">The sequence shown here is derived from an EMBL/GenBank/DDBJ whole genome shotgun (WGS) entry which is preliminary data.</text>
</comment>
<keyword evidence="2" id="KW-0964">Secreted</keyword>
<feature type="domain" description="SD-repeat containing protein B" evidence="6">
    <location>
        <begin position="687"/>
        <end position="779"/>
    </location>
</feature>
<evidence type="ECO:0000256" key="1">
    <source>
        <dbReference type="ARBA" id="ARBA00004613"/>
    </source>
</evidence>
<evidence type="ECO:0000259" key="5">
    <source>
        <dbReference type="Pfam" id="PF01345"/>
    </source>
</evidence>
<organism evidence="7 8">
    <name type="scientific">Fibrella aquatilis</name>
    <dbReference type="NCBI Taxonomy" id="2817059"/>
    <lineage>
        <taxon>Bacteria</taxon>
        <taxon>Pseudomonadati</taxon>
        <taxon>Bacteroidota</taxon>
        <taxon>Cytophagia</taxon>
        <taxon>Cytophagales</taxon>
        <taxon>Spirosomataceae</taxon>
        <taxon>Fibrella</taxon>
    </lineage>
</organism>
<sequence length="1144" mass="117810">MKRNDIPSSIASQGFWHCVFLLLLTLLAGLVGISSIRAQSISGTVFRDYNSDGTYKPTDVASNAYPASVTYTYAEIGIPGVVVTAYPATGAPISATTNAAGVYSLAAPAGPYRVEFSFPASSGDRSSFHGTNSGTSVQFVQSPATTVDFALNYPTDYCQANPDLATNCYLFGDQVNGLNKDSDVLVSFPYNAGSRSIATNTGIYDSPASHSLVVSAKKIGATFGLAYARLTQRLFVGSYFKKHVGFGPGADGVASTTVALSADDPGAVYVVDPATSNVVQTFTVPNATSNQHDYTGFNRDKGDASWNAVGKSSLGGIAISDDETRLFVMNLEDRKLYALNTTTGAVLGSQSVPLALPGCPTAGDARPFAVETYRGKVYVGIVCSAESSSLTSDLQAYVYTADPTTLAFSSSPVFQFDLDYTRNKAASTGTALWQPWTSSFINIANSANRLIHPMPMLTSIAFDNGDMVIGLRDRISDIAGNNALDNPANATLYQARIAGDVLRASGNPVSGWTLENAGRSNGNGTSVTGTNQGPGGAEFYHGDSYPISSSVTGTTTYTALNALGVATTYNIIQGASTVGPTSFTNNPSGIQGFGLNHDEVSLGTVVQVPGFTDVVNAAYDPVLDNGGDGFHDAGVRWYNNTTGQWVQSYRLYAGDGTTQAGGEAQTNFGKGGGLGDLIALCAMPPIELGNRIWFDKNRDGIQNPDEQPIAGATVTLYDATGTNALGTAITNAKGEYYFSSVAQPGSTLSTSLTYNTNYKLVVTNLGSSSVVTSNSLALSSLSPVTPGESTSVNSGTSVRNNDATLIGGKPTISAQTAGPGASPANHTYDFGFAEVPPSYAISKTVSANRVEKGGTVTYTVSLTNTSTTQATSVVVTDAFSTSSGLSIIGSSTASSGTFVAAATGGTWTIPTLNGGQVATLSFQAQANQEGIAYNTATAPDGTTATVCTSIPAHVCANTTFQFDLTAPASYSTYQWSRNGVIIPGATSATYSATVAGEYTVAAVSNGGCPDGSCCPYIIVEDPAPSLTAVAVSASCVGQTPQANAAITLVGSSSAAVSYNITKGSSFTAATPLFATPQNLSAVVGGVLIGGQANPTVAQAYTIRVYSANGCFSDTVVTILPTICACPPPQCLPIVVKKVRSQVGP</sequence>
<dbReference type="Pfam" id="PF01345">
    <property type="entry name" value="DUF11"/>
    <property type="match status" value="1"/>
</dbReference>
<dbReference type="AlphaFoldDB" id="A0A939K086"/>
<evidence type="ECO:0000313" key="7">
    <source>
        <dbReference type="EMBL" id="MBO0931736.1"/>
    </source>
</evidence>
<protein>
    <submittedName>
        <fullName evidence="7">DUF11 domain-containing protein</fullName>
    </submittedName>
</protein>
<dbReference type="RefSeq" id="WP_207335700.1">
    <property type="nucleotide sequence ID" value="NZ_JAFMYU010000008.1"/>
</dbReference>
<evidence type="ECO:0000256" key="4">
    <source>
        <dbReference type="SAM" id="MobiDB-lite"/>
    </source>
</evidence>
<evidence type="ECO:0000313" key="8">
    <source>
        <dbReference type="Proteomes" id="UP000664795"/>
    </source>
</evidence>
<feature type="region of interest" description="Disordered" evidence="4">
    <location>
        <begin position="782"/>
        <end position="801"/>
    </location>
</feature>
<dbReference type="Gene3D" id="2.60.40.10">
    <property type="entry name" value="Immunoglobulins"/>
    <property type="match status" value="3"/>
</dbReference>
<comment type="subcellular location">
    <subcellularLocation>
        <location evidence="1">Secreted</location>
    </subcellularLocation>
</comment>
<dbReference type="NCBIfam" id="TIGR01451">
    <property type="entry name" value="B_ant_repeat"/>
    <property type="match status" value="1"/>
</dbReference>
<dbReference type="InterPro" id="IPR011048">
    <property type="entry name" value="Haem_d1_sf"/>
</dbReference>
<dbReference type="InterPro" id="IPR013783">
    <property type="entry name" value="Ig-like_fold"/>
</dbReference>
<dbReference type="InterPro" id="IPR001434">
    <property type="entry name" value="OmcB-like_DUF11"/>
</dbReference>
<evidence type="ECO:0000256" key="2">
    <source>
        <dbReference type="ARBA" id="ARBA00022525"/>
    </source>
</evidence>
<dbReference type="SUPFAM" id="SSF49478">
    <property type="entry name" value="Cna protein B-type domain"/>
    <property type="match status" value="1"/>
</dbReference>
<evidence type="ECO:0000259" key="6">
    <source>
        <dbReference type="Pfam" id="PF17210"/>
    </source>
</evidence>
<dbReference type="Proteomes" id="UP000664795">
    <property type="component" value="Unassembled WGS sequence"/>
</dbReference>
<keyword evidence="3" id="KW-0732">Signal</keyword>
<reference evidence="7 8" key="1">
    <citation type="submission" date="2021-03" db="EMBL/GenBank/DDBJ databases">
        <title>Fibrella sp. HMF5036 genome sequencing and assembly.</title>
        <authorList>
            <person name="Kang H."/>
            <person name="Kim H."/>
            <person name="Bae S."/>
            <person name="Joh K."/>
        </authorList>
    </citation>
    <scope>NUCLEOTIDE SEQUENCE [LARGE SCALE GENOMIC DNA]</scope>
    <source>
        <strain evidence="7 8">HMF5036</strain>
    </source>
</reference>
<dbReference type="GO" id="GO:0005576">
    <property type="term" value="C:extracellular region"/>
    <property type="evidence" value="ECO:0007669"/>
    <property type="project" value="UniProtKB-SubCell"/>
</dbReference>
<dbReference type="Gene3D" id="2.60.40.1170">
    <property type="entry name" value="Mu homology domain, subdomain B"/>
    <property type="match status" value="1"/>
</dbReference>
<feature type="domain" description="DUF11" evidence="5">
    <location>
        <begin position="840"/>
        <end position="938"/>
    </location>
</feature>
<dbReference type="InterPro" id="IPR033764">
    <property type="entry name" value="Sdr_B"/>
</dbReference>
<dbReference type="EMBL" id="JAFMYU010000008">
    <property type="protein sequence ID" value="MBO0931736.1"/>
    <property type="molecule type" value="Genomic_DNA"/>
</dbReference>
<dbReference type="InterPro" id="IPR047589">
    <property type="entry name" value="DUF11_rpt"/>
</dbReference>
<dbReference type="Pfam" id="PF17210">
    <property type="entry name" value="SdrD_B"/>
    <property type="match status" value="1"/>
</dbReference>
<keyword evidence="8" id="KW-1185">Reference proteome</keyword>
<gene>
    <name evidence="7" type="ORF">J2I48_12070</name>
</gene>
<evidence type="ECO:0000256" key="3">
    <source>
        <dbReference type="ARBA" id="ARBA00022729"/>
    </source>
</evidence>
<proteinExistence type="predicted"/>
<dbReference type="SUPFAM" id="SSF51004">
    <property type="entry name" value="C-terminal (heme d1) domain of cytochrome cd1-nitrite reductase"/>
    <property type="match status" value="1"/>
</dbReference>